<dbReference type="RefSeq" id="XP_008073422.1">
    <property type="nucleotide sequence ID" value="XM_008075231.1"/>
</dbReference>
<dbReference type="OMA" id="MENICDY"/>
<sequence length="328" mass="38324">MIGKNFDFYHFGKYVNFLIYKSKTYFNNMYFALYLVYFTVFVSTTDELPSSAASNPSKTKNFVDGALLLISVKERVNTEIKPKLKLIREKYEEQYEIATNTRNEQRAMNRNLIAFLYYMTTIAAMNENDDVKLVIETIQYVQLILFNVGYEEYKPADEMVKSMFKTYCKLYLRTSRSVKYVLNKYCLTDSGNYPNLKILSISSEYLANICNYTLLHYFDKDSALYLDVKYFILSSINENIAFLNKIVEMFIKGYQVHYMLRYCSCGLLFTTSRLYVAIDDGRTLCTLCLVEEWIKFVENYTDGTERSSTEYKTASSHCLCGEGQHVSD</sequence>
<keyword evidence="2" id="KW-1185">Reference proteome</keyword>
<gene>
    <name evidence="1" type="ORF">VCUG_00404</name>
</gene>
<evidence type="ECO:0000313" key="2">
    <source>
        <dbReference type="Proteomes" id="UP000011081"/>
    </source>
</evidence>
<reference evidence="2" key="1">
    <citation type="submission" date="2011-03" db="EMBL/GenBank/DDBJ databases">
        <title>The genome sequence of Vavraia culicis strain floridensis.</title>
        <authorList>
            <consortium name="The Broad Institute Genome Sequencing Platform"/>
            <person name="Cuomo C."/>
            <person name="Becnel J."/>
            <person name="Sanscrainte N."/>
            <person name="Young S.K."/>
            <person name="Zeng Q."/>
            <person name="Gargeya S."/>
            <person name="Fitzgerald M."/>
            <person name="Haas B."/>
            <person name="Abouelleil A."/>
            <person name="Alvarado L."/>
            <person name="Arachchi H.M."/>
            <person name="Berlin A."/>
            <person name="Chapman S.B."/>
            <person name="Gearin G."/>
            <person name="Goldberg J."/>
            <person name="Griggs A."/>
            <person name="Gujja S."/>
            <person name="Hansen M."/>
            <person name="Heiman D."/>
            <person name="Howarth C."/>
            <person name="Larimer J."/>
            <person name="Lui A."/>
            <person name="MacDonald P.J.P."/>
            <person name="McCowen C."/>
            <person name="Montmayeur A."/>
            <person name="Murphy C."/>
            <person name="Neiman D."/>
            <person name="Pearson M."/>
            <person name="Priest M."/>
            <person name="Roberts A."/>
            <person name="Saif S."/>
            <person name="Shea T."/>
            <person name="Sisk P."/>
            <person name="Stolte C."/>
            <person name="Sykes S."/>
            <person name="Wortman J."/>
            <person name="Nusbaum C."/>
            <person name="Birren B."/>
        </authorList>
    </citation>
    <scope>NUCLEOTIDE SEQUENCE [LARGE SCALE GENOMIC DNA]</scope>
    <source>
        <strain evidence="2">floridensis</strain>
    </source>
</reference>
<dbReference type="Proteomes" id="UP000011081">
    <property type="component" value="Unassembled WGS sequence"/>
</dbReference>
<dbReference type="HOGENOM" id="CLU_912725_0_0_1"/>
<evidence type="ECO:0000313" key="1">
    <source>
        <dbReference type="EMBL" id="ELA48166.1"/>
    </source>
</evidence>
<dbReference type="VEuPathDB" id="MicrosporidiaDB:VCUG_00404"/>
<dbReference type="InParanoid" id="L2GWW2"/>
<proteinExistence type="predicted"/>
<name>L2GWW2_VAVCU</name>
<accession>L2GWW2</accession>
<organism evidence="1 2">
    <name type="scientific">Vavraia culicis (isolate floridensis)</name>
    <name type="common">Microsporidian parasite</name>
    <dbReference type="NCBI Taxonomy" id="948595"/>
    <lineage>
        <taxon>Eukaryota</taxon>
        <taxon>Fungi</taxon>
        <taxon>Fungi incertae sedis</taxon>
        <taxon>Microsporidia</taxon>
        <taxon>Pleistophoridae</taxon>
        <taxon>Vavraia</taxon>
    </lineage>
</organism>
<dbReference type="EMBL" id="GL877407">
    <property type="protein sequence ID" value="ELA48166.1"/>
    <property type="molecule type" value="Genomic_DNA"/>
</dbReference>
<dbReference type="GeneID" id="19878291"/>
<dbReference type="AlphaFoldDB" id="L2GWW2"/>
<protein>
    <submittedName>
        <fullName evidence="1">Uncharacterized protein</fullName>
    </submittedName>
</protein>
<dbReference type="OrthoDB" id="10523025at2759"/>